<comment type="caution">
    <text evidence="8">The sequence shown here is derived from an EMBL/GenBank/DDBJ whole genome shotgun (WGS) entry which is preliminary data.</text>
</comment>
<dbReference type="PANTHER" id="PTHR33048:SF134">
    <property type="entry name" value="INTEGRAL MEMBRANE PROTEIN"/>
    <property type="match status" value="1"/>
</dbReference>
<keyword evidence="3 6" id="KW-1133">Transmembrane helix</keyword>
<reference evidence="8" key="1">
    <citation type="submission" date="2022-11" db="EMBL/GenBank/DDBJ databases">
        <title>Chromosomal genome sequence assembly and mating type (MAT) locus characterization of the leprose asexual lichenized fungus Lepraria neglecta (Nyl.) Erichsen.</title>
        <authorList>
            <person name="Allen J.L."/>
            <person name="Pfeffer B."/>
        </authorList>
    </citation>
    <scope>NUCLEOTIDE SEQUENCE</scope>
    <source>
        <strain evidence="8">Allen 5258</strain>
    </source>
</reference>
<dbReference type="Proteomes" id="UP001276659">
    <property type="component" value="Unassembled WGS sequence"/>
</dbReference>
<evidence type="ECO:0000313" key="9">
    <source>
        <dbReference type="Proteomes" id="UP001276659"/>
    </source>
</evidence>
<evidence type="ECO:0000256" key="4">
    <source>
        <dbReference type="ARBA" id="ARBA00023136"/>
    </source>
</evidence>
<feature type="transmembrane region" description="Helical" evidence="6">
    <location>
        <begin position="12"/>
        <end position="36"/>
    </location>
</feature>
<protein>
    <recommendedName>
        <fullName evidence="7">Rhodopsin domain-containing protein</fullName>
    </recommendedName>
</protein>
<name>A0AAD9ZFQ0_9LECA</name>
<keyword evidence="2 6" id="KW-0812">Transmembrane</keyword>
<dbReference type="Pfam" id="PF20684">
    <property type="entry name" value="Fung_rhodopsin"/>
    <property type="match status" value="1"/>
</dbReference>
<gene>
    <name evidence="8" type="ORF">OEA41_000424</name>
</gene>
<organism evidence="8 9">
    <name type="scientific">Lepraria neglecta</name>
    <dbReference type="NCBI Taxonomy" id="209136"/>
    <lineage>
        <taxon>Eukaryota</taxon>
        <taxon>Fungi</taxon>
        <taxon>Dikarya</taxon>
        <taxon>Ascomycota</taxon>
        <taxon>Pezizomycotina</taxon>
        <taxon>Lecanoromycetes</taxon>
        <taxon>OSLEUM clade</taxon>
        <taxon>Lecanoromycetidae</taxon>
        <taxon>Lecanorales</taxon>
        <taxon>Lecanorineae</taxon>
        <taxon>Stereocaulaceae</taxon>
        <taxon>Lepraria</taxon>
    </lineage>
</organism>
<evidence type="ECO:0000256" key="2">
    <source>
        <dbReference type="ARBA" id="ARBA00022692"/>
    </source>
</evidence>
<evidence type="ECO:0000313" key="8">
    <source>
        <dbReference type="EMBL" id="KAK3178291.1"/>
    </source>
</evidence>
<dbReference type="GO" id="GO:0016020">
    <property type="term" value="C:membrane"/>
    <property type="evidence" value="ECO:0007669"/>
    <property type="project" value="UniProtKB-SubCell"/>
</dbReference>
<evidence type="ECO:0000256" key="1">
    <source>
        <dbReference type="ARBA" id="ARBA00004141"/>
    </source>
</evidence>
<sequence length="237" mass="26326">MPIFDHRAEVFLIVTFASQLMQTLTFGFTKLAVLFLYKRIFVGKVFSITVWTMIGIVIVWTISFFFANLLQCLPITVDWTGWASTGCIETTKIPAAEEALAIWALQMSVKHKLAVMFMFLLGALTVGAGVAKLAVFYRIANNAVDLTYLLTPTIYWPMVESSLGVVGACLPLMGPVFTRFSIDSVLRGIRSRFSLSSTRGNSSNKQSEYVKGSKDSASSSVKDLARQDCNIYEGIRW</sequence>
<dbReference type="EMBL" id="JASNWA010000003">
    <property type="protein sequence ID" value="KAK3178291.1"/>
    <property type="molecule type" value="Genomic_DNA"/>
</dbReference>
<dbReference type="InterPro" id="IPR049326">
    <property type="entry name" value="Rhodopsin_dom_fungi"/>
</dbReference>
<feature type="transmembrane region" description="Helical" evidence="6">
    <location>
        <begin position="113"/>
        <end position="134"/>
    </location>
</feature>
<evidence type="ECO:0000256" key="3">
    <source>
        <dbReference type="ARBA" id="ARBA00022989"/>
    </source>
</evidence>
<accession>A0AAD9ZFQ0</accession>
<evidence type="ECO:0000256" key="5">
    <source>
        <dbReference type="ARBA" id="ARBA00038359"/>
    </source>
</evidence>
<comment type="similarity">
    <text evidence="5">Belongs to the SAT4 family.</text>
</comment>
<comment type="subcellular location">
    <subcellularLocation>
        <location evidence="1">Membrane</location>
        <topology evidence="1">Multi-pass membrane protein</topology>
    </subcellularLocation>
</comment>
<keyword evidence="9" id="KW-1185">Reference proteome</keyword>
<dbReference type="PANTHER" id="PTHR33048">
    <property type="entry name" value="PTH11-LIKE INTEGRAL MEMBRANE PROTEIN (AFU_ORTHOLOGUE AFUA_5G11245)"/>
    <property type="match status" value="1"/>
</dbReference>
<dbReference type="InterPro" id="IPR052337">
    <property type="entry name" value="SAT4-like"/>
</dbReference>
<feature type="transmembrane region" description="Helical" evidence="6">
    <location>
        <begin position="48"/>
        <end position="70"/>
    </location>
</feature>
<keyword evidence="4 6" id="KW-0472">Membrane</keyword>
<evidence type="ECO:0000256" key="6">
    <source>
        <dbReference type="SAM" id="Phobius"/>
    </source>
</evidence>
<proteinExistence type="inferred from homology"/>
<dbReference type="AlphaFoldDB" id="A0AAD9ZFQ0"/>
<evidence type="ECO:0000259" key="7">
    <source>
        <dbReference type="Pfam" id="PF20684"/>
    </source>
</evidence>
<feature type="domain" description="Rhodopsin" evidence="7">
    <location>
        <begin position="11"/>
        <end position="178"/>
    </location>
</feature>